<dbReference type="AlphaFoldDB" id="X1LLA6"/>
<dbReference type="InterPro" id="IPR038377">
    <property type="entry name" value="Na/Glc_symporter_sf"/>
</dbReference>
<dbReference type="NCBIfam" id="TIGR00813">
    <property type="entry name" value="sss"/>
    <property type="match status" value="1"/>
</dbReference>
<evidence type="ECO:0008006" key="8">
    <source>
        <dbReference type="Google" id="ProtNLM"/>
    </source>
</evidence>
<comment type="caution">
    <text evidence="7">The sequence shown here is derived from an EMBL/GenBank/DDBJ whole genome shotgun (WGS) entry which is preliminary data.</text>
</comment>
<dbReference type="PANTHER" id="PTHR11819:SF195">
    <property type="entry name" value="SODIUM_GLUCOSE COTRANSPORTER 4"/>
    <property type="match status" value="1"/>
</dbReference>
<feature type="transmembrane region" description="Helical" evidence="6">
    <location>
        <begin position="186"/>
        <end position="207"/>
    </location>
</feature>
<feature type="transmembrane region" description="Helical" evidence="6">
    <location>
        <begin position="76"/>
        <end position="99"/>
    </location>
</feature>
<keyword evidence="3 6" id="KW-0812">Transmembrane</keyword>
<dbReference type="PANTHER" id="PTHR11819">
    <property type="entry name" value="SOLUTE CARRIER FAMILY 5"/>
    <property type="match status" value="1"/>
</dbReference>
<sequence length="338" mass="37177">MELSILDIGLFLAFFVIAIGTSLYKSRKEETGEDFFLASRELFWPLIGLSLIAANISTEHFVGMSGQGAGIAGMAIASYEWMASITLVFVAFFFLPKFLKCGIYTIPEYLEYRYNSSARAIMAFYMVVIYAFVTIAAVVYSGGLTLQTIFDMKMTHAVWLIGGIATLYTTWGGLKAVAWADLFQGSALIIGGAITMFLGFNAVGGVGSFFENNADKLHIILPRDHEVIPWTALIIGLWIPNFYYWGLNQYITQRALAAKTLRQGQLGVIFAAFIKLLIPFIIIFPGIMASQLYKDQLAGTSDAAYPLLIRNLIPVGLRGFIFAAISGAAKLIPLMIKN</sequence>
<evidence type="ECO:0000256" key="5">
    <source>
        <dbReference type="ARBA" id="ARBA00023136"/>
    </source>
</evidence>
<keyword evidence="4 6" id="KW-1133">Transmembrane helix</keyword>
<comment type="similarity">
    <text evidence="2">Belongs to the sodium:solute symporter (SSF) (TC 2.A.21) family.</text>
</comment>
<evidence type="ECO:0000256" key="6">
    <source>
        <dbReference type="SAM" id="Phobius"/>
    </source>
</evidence>
<evidence type="ECO:0000313" key="7">
    <source>
        <dbReference type="EMBL" id="GAI03180.1"/>
    </source>
</evidence>
<comment type="subcellular location">
    <subcellularLocation>
        <location evidence="1">Membrane</location>
        <topology evidence="1">Multi-pass membrane protein</topology>
    </subcellularLocation>
</comment>
<evidence type="ECO:0000256" key="3">
    <source>
        <dbReference type="ARBA" id="ARBA00022692"/>
    </source>
</evidence>
<dbReference type="PROSITE" id="PS50283">
    <property type="entry name" value="NA_SOLUT_SYMP_3"/>
    <property type="match status" value="1"/>
</dbReference>
<dbReference type="Gene3D" id="1.20.1730.10">
    <property type="entry name" value="Sodium/glucose cotransporter"/>
    <property type="match status" value="1"/>
</dbReference>
<dbReference type="GO" id="GO:0005412">
    <property type="term" value="F:D-glucose:sodium symporter activity"/>
    <property type="evidence" value="ECO:0007669"/>
    <property type="project" value="TreeGrafter"/>
</dbReference>
<organism evidence="7">
    <name type="scientific">marine sediment metagenome</name>
    <dbReference type="NCBI Taxonomy" id="412755"/>
    <lineage>
        <taxon>unclassified sequences</taxon>
        <taxon>metagenomes</taxon>
        <taxon>ecological metagenomes</taxon>
    </lineage>
</organism>
<feature type="transmembrane region" description="Helical" evidence="6">
    <location>
        <begin position="6"/>
        <end position="24"/>
    </location>
</feature>
<dbReference type="InterPro" id="IPR001734">
    <property type="entry name" value="Na/solute_symporter"/>
</dbReference>
<evidence type="ECO:0000256" key="2">
    <source>
        <dbReference type="ARBA" id="ARBA00006434"/>
    </source>
</evidence>
<name>X1LLA6_9ZZZZ</name>
<feature type="transmembrane region" description="Helical" evidence="6">
    <location>
        <begin position="154"/>
        <end position="174"/>
    </location>
</feature>
<feature type="transmembrane region" description="Helical" evidence="6">
    <location>
        <begin position="308"/>
        <end position="332"/>
    </location>
</feature>
<feature type="transmembrane region" description="Helical" evidence="6">
    <location>
        <begin position="36"/>
        <end position="56"/>
    </location>
</feature>
<proteinExistence type="inferred from homology"/>
<dbReference type="EMBL" id="BARV01008359">
    <property type="protein sequence ID" value="GAI03180.1"/>
    <property type="molecule type" value="Genomic_DNA"/>
</dbReference>
<feature type="transmembrane region" description="Helical" evidence="6">
    <location>
        <begin position="266"/>
        <end position="288"/>
    </location>
</feature>
<dbReference type="GO" id="GO:0005886">
    <property type="term" value="C:plasma membrane"/>
    <property type="evidence" value="ECO:0007669"/>
    <property type="project" value="TreeGrafter"/>
</dbReference>
<reference evidence="7" key="1">
    <citation type="journal article" date="2014" name="Front. Microbiol.">
        <title>High frequency of phylogenetically diverse reductive dehalogenase-homologous genes in deep subseafloor sedimentary metagenomes.</title>
        <authorList>
            <person name="Kawai M."/>
            <person name="Futagami T."/>
            <person name="Toyoda A."/>
            <person name="Takaki Y."/>
            <person name="Nishi S."/>
            <person name="Hori S."/>
            <person name="Arai W."/>
            <person name="Tsubouchi T."/>
            <person name="Morono Y."/>
            <person name="Uchiyama I."/>
            <person name="Ito T."/>
            <person name="Fujiyama A."/>
            <person name="Inagaki F."/>
            <person name="Takami H."/>
        </authorList>
    </citation>
    <scope>NUCLEOTIDE SEQUENCE</scope>
    <source>
        <strain evidence="7">Expedition CK06-06</strain>
    </source>
</reference>
<protein>
    <recommendedName>
        <fullName evidence="8">Solute:sodium symporter family transporter</fullName>
    </recommendedName>
</protein>
<feature type="transmembrane region" description="Helical" evidence="6">
    <location>
        <begin position="120"/>
        <end position="142"/>
    </location>
</feature>
<evidence type="ECO:0000256" key="1">
    <source>
        <dbReference type="ARBA" id="ARBA00004141"/>
    </source>
</evidence>
<accession>X1LLA6</accession>
<feature type="transmembrane region" description="Helical" evidence="6">
    <location>
        <begin position="227"/>
        <end position="245"/>
    </location>
</feature>
<gene>
    <name evidence="7" type="ORF">S06H3_16824</name>
</gene>
<keyword evidence="5 6" id="KW-0472">Membrane</keyword>
<dbReference type="Pfam" id="PF00474">
    <property type="entry name" value="SSF"/>
    <property type="match status" value="1"/>
</dbReference>
<evidence type="ECO:0000256" key="4">
    <source>
        <dbReference type="ARBA" id="ARBA00022989"/>
    </source>
</evidence>
<feature type="non-terminal residue" evidence="7">
    <location>
        <position position="338"/>
    </location>
</feature>